<organism evidence="1 2">
    <name type="scientific">Trichinella spiralis</name>
    <name type="common">Trichina worm</name>
    <dbReference type="NCBI Taxonomy" id="6334"/>
    <lineage>
        <taxon>Eukaryota</taxon>
        <taxon>Metazoa</taxon>
        <taxon>Ecdysozoa</taxon>
        <taxon>Nematoda</taxon>
        <taxon>Enoplea</taxon>
        <taxon>Dorylaimia</taxon>
        <taxon>Trichinellida</taxon>
        <taxon>Trichinellidae</taxon>
        <taxon>Trichinella</taxon>
    </lineage>
</organism>
<dbReference type="InParanoid" id="A0A0V1BE77"/>
<accession>A0A0V1BE77</accession>
<proteinExistence type="predicted"/>
<dbReference type="Proteomes" id="UP000054776">
    <property type="component" value="Unassembled WGS sequence"/>
</dbReference>
<gene>
    <name evidence="1" type="ORF">T01_755</name>
</gene>
<sequence>MTSTSLANVPTFSFSSDDFIAYCPPHSSLTRYTDPKLPSPIFCVTVQWSLTTVSTLIEISFLAMLTQLNLKIEQVQD</sequence>
<dbReference type="AlphaFoldDB" id="A0A0V1BE77"/>
<reference evidence="1 2" key="1">
    <citation type="submission" date="2015-01" db="EMBL/GenBank/DDBJ databases">
        <title>Evolution of Trichinella species and genotypes.</title>
        <authorList>
            <person name="Korhonen P.K."/>
            <person name="Edoardo P."/>
            <person name="Giuseppe L.R."/>
            <person name="Gasser R.B."/>
        </authorList>
    </citation>
    <scope>NUCLEOTIDE SEQUENCE [LARGE SCALE GENOMIC DNA]</scope>
    <source>
        <strain evidence="1">ISS3</strain>
    </source>
</reference>
<protein>
    <submittedName>
        <fullName evidence="1">Uncharacterized protein</fullName>
    </submittedName>
</protein>
<evidence type="ECO:0000313" key="2">
    <source>
        <dbReference type="Proteomes" id="UP000054776"/>
    </source>
</evidence>
<comment type="caution">
    <text evidence="1">The sequence shown here is derived from an EMBL/GenBank/DDBJ whole genome shotgun (WGS) entry which is preliminary data.</text>
</comment>
<keyword evidence="2" id="KW-1185">Reference proteome</keyword>
<name>A0A0V1BE77_TRISP</name>
<dbReference type="EMBL" id="JYDH01000054">
    <property type="protein sequence ID" value="KRY35403.1"/>
    <property type="molecule type" value="Genomic_DNA"/>
</dbReference>
<dbReference type="OrthoDB" id="10359674at2759"/>
<evidence type="ECO:0000313" key="1">
    <source>
        <dbReference type="EMBL" id="KRY35403.1"/>
    </source>
</evidence>